<dbReference type="EMBL" id="JARSBN010000007">
    <property type="protein sequence ID" value="MDG4716746.1"/>
    <property type="molecule type" value="Genomic_DNA"/>
</dbReference>
<comment type="caution">
    <text evidence="1">The sequence shown here is derived from an EMBL/GenBank/DDBJ whole genome shotgun (WGS) entry which is preliminary data.</text>
</comment>
<accession>A0ABT6G3Y8</accession>
<dbReference type="RefSeq" id="WP_278006186.1">
    <property type="nucleotide sequence ID" value="NZ_JARSBN010000007.1"/>
</dbReference>
<evidence type="ECO:0000313" key="2">
    <source>
        <dbReference type="Proteomes" id="UP001529085"/>
    </source>
</evidence>
<name>A0ABT6G3Y8_9FLAO</name>
<keyword evidence="2" id="KW-1185">Reference proteome</keyword>
<gene>
    <name evidence="1" type="ORF">P7122_12740</name>
</gene>
<proteinExistence type="predicted"/>
<protein>
    <submittedName>
        <fullName evidence="1">Uncharacterized protein</fullName>
    </submittedName>
</protein>
<evidence type="ECO:0000313" key="1">
    <source>
        <dbReference type="EMBL" id="MDG4716746.1"/>
    </source>
</evidence>
<dbReference type="Proteomes" id="UP001529085">
    <property type="component" value="Unassembled WGS sequence"/>
</dbReference>
<reference evidence="1 2" key="1">
    <citation type="submission" date="2023-03" db="EMBL/GenBank/DDBJ databases">
        <title>Strain YYF002 represents a novel species in the genus Winogradskyella isolated from seawater.</title>
        <authorList>
            <person name="Fu Z.-Y."/>
        </authorList>
    </citation>
    <scope>NUCLEOTIDE SEQUENCE [LARGE SCALE GENOMIC DNA]</scope>
    <source>
        <strain evidence="1 2">YYF002</strain>
    </source>
</reference>
<organism evidence="1 2">
    <name type="scientific">Winogradskyella marincola</name>
    <dbReference type="NCBI Taxonomy" id="3037795"/>
    <lineage>
        <taxon>Bacteria</taxon>
        <taxon>Pseudomonadati</taxon>
        <taxon>Bacteroidota</taxon>
        <taxon>Flavobacteriia</taxon>
        <taxon>Flavobacteriales</taxon>
        <taxon>Flavobacteriaceae</taxon>
        <taxon>Winogradskyella</taxon>
    </lineage>
</organism>
<sequence length="133" mass="15442">MEVQSKELELNERITELEKMNKTLSDSLNKILKSRIYNTQLIAIPEKKEVILGVPNKLNVLMHTSSPYPNYQVYRIKENDVKELLKENLSEPSFDIEFTPKTNERTSLNYSVVIDLNGNKIEIPSQISYDPEK</sequence>